<proteinExistence type="predicted"/>
<comment type="caution">
    <text evidence="1">The sequence shown here is derived from an EMBL/GenBank/DDBJ whole genome shotgun (WGS) entry which is preliminary data.</text>
</comment>
<keyword evidence="2" id="KW-1185">Reference proteome</keyword>
<dbReference type="AlphaFoldDB" id="A0A8E0RLW6"/>
<organism evidence="1 2">
    <name type="scientific">Fasciolopsis buskii</name>
    <dbReference type="NCBI Taxonomy" id="27845"/>
    <lineage>
        <taxon>Eukaryota</taxon>
        <taxon>Metazoa</taxon>
        <taxon>Spiralia</taxon>
        <taxon>Lophotrochozoa</taxon>
        <taxon>Platyhelminthes</taxon>
        <taxon>Trematoda</taxon>
        <taxon>Digenea</taxon>
        <taxon>Plagiorchiida</taxon>
        <taxon>Echinostomata</taxon>
        <taxon>Echinostomatoidea</taxon>
        <taxon>Fasciolidae</taxon>
        <taxon>Fasciolopsis</taxon>
    </lineage>
</organism>
<dbReference type="Proteomes" id="UP000728185">
    <property type="component" value="Unassembled WGS sequence"/>
</dbReference>
<sequence length="81" mass="9220">MTCRLGLMHSSPLRSVKMLNRRHLRPGNHQKHMSIALKLLGEARLMIAWNTKPVKLECNIEIKLLHSPCFGLRIVLSPNIG</sequence>
<evidence type="ECO:0000313" key="1">
    <source>
        <dbReference type="EMBL" id="KAA0187006.1"/>
    </source>
</evidence>
<dbReference type="EMBL" id="LUCM01009432">
    <property type="protein sequence ID" value="KAA0187006.1"/>
    <property type="molecule type" value="Genomic_DNA"/>
</dbReference>
<reference evidence="1" key="1">
    <citation type="submission" date="2019-05" db="EMBL/GenBank/DDBJ databases">
        <title>Annotation for the trematode Fasciolopsis buski.</title>
        <authorList>
            <person name="Choi Y.-J."/>
        </authorList>
    </citation>
    <scope>NUCLEOTIDE SEQUENCE</scope>
    <source>
        <strain evidence="1">HT</strain>
        <tissue evidence="1">Whole worm</tissue>
    </source>
</reference>
<name>A0A8E0RLW6_9TREM</name>
<protein>
    <submittedName>
        <fullName evidence="1">Uncharacterized protein</fullName>
    </submittedName>
</protein>
<accession>A0A8E0RLW6</accession>
<gene>
    <name evidence="1" type="ORF">FBUS_11161</name>
</gene>
<evidence type="ECO:0000313" key="2">
    <source>
        <dbReference type="Proteomes" id="UP000728185"/>
    </source>
</evidence>